<evidence type="ECO:0000313" key="21">
    <source>
        <dbReference type="Proteomes" id="UP000006591"/>
    </source>
</evidence>
<keyword evidence="5 16" id="KW-0812">Transmembrane</keyword>
<evidence type="ECO:0000256" key="9">
    <source>
        <dbReference type="ARBA" id="ARBA00022777"/>
    </source>
</evidence>
<feature type="domain" description="Gnk2-homologous" evidence="19">
    <location>
        <begin position="138"/>
        <end position="247"/>
    </location>
</feature>
<dbReference type="InterPro" id="IPR008271">
    <property type="entry name" value="Ser/Thr_kinase_AS"/>
</dbReference>
<reference evidence="20" key="2">
    <citation type="submission" date="2018-04" db="EMBL/GenBank/DDBJ databases">
        <title>OnivRS2 (Oryza nivara Reference Sequence Version 2).</title>
        <authorList>
            <person name="Zhang J."/>
            <person name="Kudrna D."/>
            <person name="Lee S."/>
            <person name="Talag J."/>
            <person name="Rajasekar S."/>
            <person name="Welchert J."/>
            <person name="Hsing Y.-I."/>
            <person name="Wing R.A."/>
        </authorList>
    </citation>
    <scope>NUCLEOTIDE SEQUENCE [LARGE SCALE GENOMIC DNA]</scope>
    <source>
        <strain evidence="20">SL10</strain>
    </source>
</reference>
<dbReference type="PANTHER" id="PTHR27002">
    <property type="entry name" value="RECEPTOR-LIKE SERINE/THREONINE-PROTEIN KINASE SD1-8"/>
    <property type="match status" value="1"/>
</dbReference>
<dbReference type="STRING" id="4536.A0A0E0I1Q3"/>
<feature type="domain" description="Gnk2-homologous" evidence="19">
    <location>
        <begin position="709"/>
        <end position="814"/>
    </location>
</feature>
<feature type="chain" id="PRO_5002362391" description="Cysteine-rich receptor-like protein kinase 25" evidence="17">
    <location>
        <begin position="23"/>
        <end position="1337"/>
    </location>
</feature>
<evidence type="ECO:0000313" key="20">
    <source>
        <dbReference type="EnsemblPlants" id="ONIVA07G15310.1"/>
    </source>
</evidence>
<dbReference type="GO" id="GO:0005886">
    <property type="term" value="C:plasma membrane"/>
    <property type="evidence" value="ECO:0007669"/>
    <property type="project" value="TreeGrafter"/>
</dbReference>
<evidence type="ECO:0000256" key="14">
    <source>
        <dbReference type="PROSITE-ProRule" id="PRU10141"/>
    </source>
</evidence>
<feature type="binding site" evidence="14">
    <location>
        <position position="448"/>
    </location>
    <ligand>
        <name>ATP</name>
        <dbReference type="ChEBI" id="CHEBI:30616"/>
    </ligand>
</feature>
<dbReference type="Pfam" id="PF07714">
    <property type="entry name" value="PK_Tyr_Ser-Thr"/>
    <property type="match status" value="1"/>
</dbReference>
<feature type="domain" description="Protein kinase" evidence="18">
    <location>
        <begin position="420"/>
        <end position="680"/>
    </location>
</feature>
<keyword evidence="12 16" id="KW-0472">Membrane</keyword>
<evidence type="ECO:0000256" key="15">
    <source>
        <dbReference type="SAM" id="MobiDB-lite"/>
    </source>
</evidence>
<keyword evidence="3" id="KW-0597">Phosphoprotein</keyword>
<keyword evidence="7" id="KW-0677">Repeat</keyword>
<evidence type="ECO:0000256" key="3">
    <source>
        <dbReference type="ARBA" id="ARBA00022553"/>
    </source>
</evidence>
<feature type="domain" description="Gnk2-homologous" evidence="19">
    <location>
        <begin position="23"/>
        <end position="129"/>
    </location>
</feature>
<dbReference type="GO" id="GO:0006950">
    <property type="term" value="P:response to stress"/>
    <property type="evidence" value="ECO:0007669"/>
    <property type="project" value="UniProtKB-ARBA"/>
</dbReference>
<dbReference type="PROSITE" id="PS00107">
    <property type="entry name" value="PROTEIN_KINASE_ATP"/>
    <property type="match status" value="2"/>
</dbReference>
<feature type="domain" description="Protein kinase" evidence="18">
    <location>
        <begin position="1018"/>
        <end position="1299"/>
    </location>
</feature>
<dbReference type="InterPro" id="IPR038408">
    <property type="entry name" value="GNK2_sf"/>
</dbReference>
<dbReference type="InterPro" id="IPR002902">
    <property type="entry name" value="GNK2"/>
</dbReference>
<dbReference type="PROSITE" id="PS50011">
    <property type="entry name" value="PROTEIN_KINASE_DOM"/>
    <property type="match status" value="2"/>
</dbReference>
<keyword evidence="13" id="KW-0325">Glycoprotein</keyword>
<evidence type="ECO:0000256" key="11">
    <source>
        <dbReference type="ARBA" id="ARBA00022989"/>
    </source>
</evidence>
<dbReference type="GO" id="GO:0004674">
    <property type="term" value="F:protein serine/threonine kinase activity"/>
    <property type="evidence" value="ECO:0007669"/>
    <property type="project" value="UniProtKB-KW"/>
</dbReference>
<evidence type="ECO:0000256" key="8">
    <source>
        <dbReference type="ARBA" id="ARBA00022741"/>
    </source>
</evidence>
<dbReference type="Pfam" id="PF01657">
    <property type="entry name" value="Stress-antifung"/>
    <property type="match status" value="4"/>
</dbReference>
<dbReference type="Gene3D" id="1.10.510.10">
    <property type="entry name" value="Transferase(Phosphotransferase) domain 1"/>
    <property type="match status" value="2"/>
</dbReference>
<dbReference type="Gene3D" id="3.30.200.20">
    <property type="entry name" value="Phosphorylase Kinase, domain 1"/>
    <property type="match status" value="2"/>
</dbReference>
<evidence type="ECO:0000256" key="2">
    <source>
        <dbReference type="ARBA" id="ARBA00022527"/>
    </source>
</evidence>
<reference evidence="20" key="1">
    <citation type="submission" date="2015-04" db="UniProtKB">
        <authorList>
            <consortium name="EnsemblPlants"/>
        </authorList>
    </citation>
    <scope>IDENTIFICATION</scope>
    <source>
        <strain evidence="20">SL10</strain>
    </source>
</reference>
<dbReference type="InterPro" id="IPR011009">
    <property type="entry name" value="Kinase-like_dom_sf"/>
</dbReference>
<keyword evidence="2" id="KW-0723">Serine/threonine-protein kinase</keyword>
<feature type="compositionally biased region" description="Polar residues" evidence="15">
    <location>
        <begin position="691"/>
        <end position="705"/>
    </location>
</feature>
<feature type="binding site" evidence="14">
    <location>
        <position position="1046"/>
    </location>
    <ligand>
        <name>ATP</name>
        <dbReference type="ChEBI" id="CHEBI:30616"/>
    </ligand>
</feature>
<dbReference type="PANTHER" id="PTHR27002:SF423">
    <property type="entry name" value="CYSTEINE-RICH RECEPTOR-LIKE PROTEIN KINASE 10"/>
    <property type="match status" value="1"/>
</dbReference>
<organism evidence="20">
    <name type="scientific">Oryza nivara</name>
    <name type="common">Indian wild rice</name>
    <name type="synonym">Oryza sativa f. spontanea</name>
    <dbReference type="NCBI Taxonomy" id="4536"/>
    <lineage>
        <taxon>Eukaryota</taxon>
        <taxon>Viridiplantae</taxon>
        <taxon>Streptophyta</taxon>
        <taxon>Embryophyta</taxon>
        <taxon>Tracheophyta</taxon>
        <taxon>Spermatophyta</taxon>
        <taxon>Magnoliopsida</taxon>
        <taxon>Liliopsida</taxon>
        <taxon>Poales</taxon>
        <taxon>Poaceae</taxon>
        <taxon>BOP clade</taxon>
        <taxon>Oryzoideae</taxon>
        <taxon>Oryzeae</taxon>
        <taxon>Oryzinae</taxon>
        <taxon>Oryza</taxon>
    </lineage>
</organism>
<keyword evidence="4" id="KW-0808">Transferase</keyword>
<evidence type="ECO:0000259" key="19">
    <source>
        <dbReference type="PROSITE" id="PS51473"/>
    </source>
</evidence>
<proteinExistence type="predicted"/>
<dbReference type="EnsemblPlants" id="ONIVA07G15310.1">
    <property type="protein sequence ID" value="ONIVA07G15310.1"/>
    <property type="gene ID" value="ONIVA07G15310"/>
</dbReference>
<dbReference type="InterPro" id="IPR001245">
    <property type="entry name" value="Ser-Thr/Tyr_kinase_cat_dom"/>
</dbReference>
<keyword evidence="6 17" id="KW-0732">Signal</keyword>
<dbReference type="CDD" id="cd23509">
    <property type="entry name" value="Gnk2-like"/>
    <property type="match status" value="4"/>
</dbReference>
<evidence type="ECO:0000256" key="10">
    <source>
        <dbReference type="ARBA" id="ARBA00022840"/>
    </source>
</evidence>
<keyword evidence="8 14" id="KW-0547">Nucleotide-binding</keyword>
<keyword evidence="9" id="KW-0418">Kinase</keyword>
<dbReference type="SUPFAM" id="SSF56112">
    <property type="entry name" value="Protein kinase-like (PK-like)"/>
    <property type="match status" value="2"/>
</dbReference>
<evidence type="ECO:0008006" key="22">
    <source>
        <dbReference type="Google" id="ProtNLM"/>
    </source>
</evidence>
<dbReference type="SMART" id="SM00220">
    <property type="entry name" value="S_TKc"/>
    <property type="match status" value="2"/>
</dbReference>
<dbReference type="eggNOG" id="ENOG502QWDY">
    <property type="taxonomic scope" value="Eukaryota"/>
</dbReference>
<name>A0A0E0I1Q3_ORYNI</name>
<evidence type="ECO:0000259" key="18">
    <source>
        <dbReference type="PROSITE" id="PS50011"/>
    </source>
</evidence>
<feature type="domain" description="Gnk2-homologous" evidence="19">
    <location>
        <begin position="823"/>
        <end position="932"/>
    </location>
</feature>
<dbReference type="CDD" id="cd14066">
    <property type="entry name" value="STKc_IRAK"/>
    <property type="match status" value="2"/>
</dbReference>
<keyword evidence="21" id="KW-1185">Reference proteome</keyword>
<keyword evidence="10 14" id="KW-0067">ATP-binding</keyword>
<feature type="signal peptide" evidence="17">
    <location>
        <begin position="1"/>
        <end position="22"/>
    </location>
</feature>
<dbReference type="HOGENOM" id="CLU_000288_178_7_1"/>
<evidence type="ECO:0000256" key="13">
    <source>
        <dbReference type="ARBA" id="ARBA00023180"/>
    </source>
</evidence>
<evidence type="ECO:0000256" key="1">
    <source>
        <dbReference type="ARBA" id="ARBA00004167"/>
    </source>
</evidence>
<dbReference type="InterPro" id="IPR017441">
    <property type="entry name" value="Protein_kinase_ATP_BS"/>
</dbReference>
<feature type="region of interest" description="Disordered" evidence="15">
    <location>
        <begin position="691"/>
        <end position="712"/>
    </location>
</feature>
<evidence type="ECO:0000256" key="4">
    <source>
        <dbReference type="ARBA" id="ARBA00022679"/>
    </source>
</evidence>
<evidence type="ECO:0000256" key="16">
    <source>
        <dbReference type="SAM" id="Phobius"/>
    </source>
</evidence>
<dbReference type="InterPro" id="IPR000719">
    <property type="entry name" value="Prot_kinase_dom"/>
</dbReference>
<evidence type="ECO:0000256" key="5">
    <source>
        <dbReference type="ARBA" id="ARBA00022692"/>
    </source>
</evidence>
<protein>
    <recommendedName>
        <fullName evidence="22">Cysteine-rich receptor-like protein kinase 25</fullName>
    </recommendedName>
</protein>
<dbReference type="PROSITE" id="PS00108">
    <property type="entry name" value="PROTEIN_KINASE_ST"/>
    <property type="match status" value="2"/>
</dbReference>
<evidence type="ECO:0000256" key="12">
    <source>
        <dbReference type="ARBA" id="ARBA00023136"/>
    </source>
</evidence>
<dbReference type="FunFam" id="3.30.200.20:FF:000142">
    <property type="entry name" value="Cysteine-rich receptor-like protein kinase 10"/>
    <property type="match status" value="2"/>
</dbReference>
<dbReference type="Proteomes" id="UP000006591">
    <property type="component" value="Chromosome 7"/>
</dbReference>
<dbReference type="Gene3D" id="3.30.430.20">
    <property type="entry name" value="Gnk2 domain, C-X8-C-X2-C motif"/>
    <property type="match status" value="4"/>
</dbReference>
<sequence length="1337" mass="145786">MAASHVAAVALLLLVLPRAAESYPWGLCNDTAGNFPARRSGYLANINLIAATLPGNASASPDLFATVEGVGAPPDQVSALALCRGDANASTCLACLTQAFLDLPSSCAYDKVAAIFYDSCLLAYSNATIAAGDFSSEKIPIYGFYNNANATTEQARFNRLVAALVNATADYAARNSTRRRYASGQADFNAEFPKVYSWAQCTPDLTPASCRSCLAKIIGTDIGHFENSVGGFVRAVRCSFQYSTTPFLDGPMLVRLQGTSGASPAPSPAAVVPAVNQTPATPTPEGEVQMNTGGLAASPAMNGGPTVVDTKRENIESLGVNPKYVKSQSMVTRINTGGSAGGGRACGETVRNRQRKAVSIAVPTVAAVLTTSAACFYAWRRTRRRTAKPLQSYPASPDDIQSIDSLHFDLSALHVATDGFAEHNRLGEGGFGVVYKGILPEGQQIAVKRLSEASRQGIEELKTELLLVAKLNHKNLVRLVGVCLESHEKILVYEYMPNRSLDTILFDTVKNKELDWSKRFKIIDGIARGLQYLHEDSQMKIVHRDLKASNILLDSTYNPKISDFGLAKIFGGDQSHIVTYCIVGTYGYMSPEYAMHGKYSIKSDVFSFGVLVLEIVTGRKNLDSCDSEQDDCPIDLLLKCIHIGLLCVQQKPSDRPLMSAVNFMLSSKTARLPSLSRPTFCRQETCANSTKVSSNRLSSRQSNPEGSPYEARPMYKQVGNYEASSKYLDNVNLIGATLPGNASASPDLFATAEHVGSVPDQVSALALCRGDANPSSCLSCLNQAFRDLPNLCAYNKVAAIFYDSCQLSYSNATIAAGDFSSEKIPIYGFRSYANVTTEQARYNRLVAALVNATADYAARNSTRRRYASGEADFNAEFPKVYSWAQCTPDLSPASCRSCLAQIIGRGLGYFENSVGGFIRAVRCSFQYSTTPFLDGPMLVRLQGTSEAMRNGQKKAVSIAVPTVVAVLTTSAACFYAWRRTRRRVTKPLQSHLASPDDIQSIDSLHMDLSALRVATDGFAMHNRLGEGGFGVVYKGILLEGQEIAVKRLSEASKQGIEELKTELLLVAKLNHKNLVRLVGVCLESDEKILVYEYMPNRSLDTILFDTVKNKELDWSKRFKIIDGIARGLQYLHEDSQMKIVHRDLKASNVLLDSAYNPKISDFGLAKIFGGDQSHIVTYCIAGTYGYMSPEYAMHGKYSIKSDVFSFGVLVLEIVTGRRNLDSCDSEQDVDLINDAWEHWTREKATELVDPSLSNDCPIDLLLKCIHIGLLCVQQKPSDRPLMSAVNFMLSSKTVQLPSLSRSTFCRQQTCANSTKVSSNRLSSQHSNPELIDEHIFI</sequence>
<evidence type="ECO:0000256" key="6">
    <source>
        <dbReference type="ARBA" id="ARBA00022729"/>
    </source>
</evidence>
<dbReference type="Gramene" id="ONIVA07G15310.1">
    <property type="protein sequence ID" value="ONIVA07G15310.1"/>
    <property type="gene ID" value="ONIVA07G15310"/>
</dbReference>
<comment type="subcellular location">
    <subcellularLocation>
        <location evidence="1">Membrane</location>
        <topology evidence="1">Single-pass membrane protein</topology>
    </subcellularLocation>
</comment>
<evidence type="ECO:0000256" key="17">
    <source>
        <dbReference type="SAM" id="SignalP"/>
    </source>
</evidence>
<dbReference type="FunFam" id="1.10.510.10:FF:000129">
    <property type="entry name" value="cysteine-rich receptor-like protein kinase 10"/>
    <property type="match status" value="2"/>
</dbReference>
<evidence type="ECO:0000256" key="7">
    <source>
        <dbReference type="ARBA" id="ARBA00022737"/>
    </source>
</evidence>
<feature type="transmembrane region" description="Helical" evidence="16">
    <location>
        <begin position="955"/>
        <end position="977"/>
    </location>
</feature>
<dbReference type="OMA" id="MARTFCM"/>
<accession>A0A0E0I1Q3</accession>
<dbReference type="GO" id="GO:0005524">
    <property type="term" value="F:ATP binding"/>
    <property type="evidence" value="ECO:0007669"/>
    <property type="project" value="UniProtKB-UniRule"/>
</dbReference>
<dbReference type="Pfam" id="PF00069">
    <property type="entry name" value="Pkinase"/>
    <property type="match status" value="1"/>
</dbReference>
<keyword evidence="11 16" id="KW-1133">Transmembrane helix</keyword>
<dbReference type="FunFam" id="3.30.430.20:FF:000002">
    <property type="entry name" value="Cysteine-rich receptor-like protein kinase 10"/>
    <property type="match status" value="2"/>
</dbReference>
<dbReference type="PROSITE" id="PS51473">
    <property type="entry name" value="GNK2"/>
    <property type="match status" value="4"/>
</dbReference>